<accession>A0A7C9EF88</accession>
<sequence>MVEPSVVSQYSCIIGSTTCFQSKSVRGLQVSHSASLFSLTKYPCSAAIPRFSQEENHSLSWVLVFPLTRKTTFLGSLQRPFKTLTASVLGSGHTELLISIVPS</sequence>
<reference evidence="1" key="2">
    <citation type="submission" date="2020-07" db="EMBL/GenBank/DDBJ databases">
        <authorList>
            <person name="Vera ALvarez R."/>
            <person name="Arias-Moreno D.M."/>
            <person name="Jimenez-Jacinto V."/>
            <person name="Jimenez-Bremont J.F."/>
            <person name="Swaminathan K."/>
            <person name="Moose S.P."/>
            <person name="Guerrero-Gonzalez M.L."/>
            <person name="Marino-Ramirez L."/>
            <person name="Landsman D."/>
            <person name="Rodriguez-Kessler M."/>
            <person name="Delgado-Sanchez P."/>
        </authorList>
    </citation>
    <scope>NUCLEOTIDE SEQUENCE</scope>
    <source>
        <tissue evidence="1">Cladode</tissue>
    </source>
</reference>
<name>A0A7C9EF88_OPUST</name>
<dbReference type="AlphaFoldDB" id="A0A7C9EF88"/>
<dbReference type="EMBL" id="GISG01223150">
    <property type="protein sequence ID" value="MBA4664266.1"/>
    <property type="molecule type" value="Transcribed_RNA"/>
</dbReference>
<organism evidence="1">
    <name type="scientific">Opuntia streptacantha</name>
    <name type="common">Prickly pear cactus</name>
    <name type="synonym">Opuntia cardona</name>
    <dbReference type="NCBI Taxonomy" id="393608"/>
    <lineage>
        <taxon>Eukaryota</taxon>
        <taxon>Viridiplantae</taxon>
        <taxon>Streptophyta</taxon>
        <taxon>Embryophyta</taxon>
        <taxon>Tracheophyta</taxon>
        <taxon>Spermatophyta</taxon>
        <taxon>Magnoliopsida</taxon>
        <taxon>eudicotyledons</taxon>
        <taxon>Gunneridae</taxon>
        <taxon>Pentapetalae</taxon>
        <taxon>Caryophyllales</taxon>
        <taxon>Cactineae</taxon>
        <taxon>Cactaceae</taxon>
        <taxon>Opuntioideae</taxon>
        <taxon>Opuntia</taxon>
    </lineage>
</organism>
<evidence type="ECO:0000313" key="1">
    <source>
        <dbReference type="EMBL" id="MBA4664266.1"/>
    </source>
</evidence>
<reference evidence="1" key="1">
    <citation type="journal article" date="2013" name="J. Plant Res.">
        <title>Effect of fungi and light on seed germination of three Opuntia species from semiarid lands of central Mexico.</title>
        <authorList>
            <person name="Delgado-Sanchez P."/>
            <person name="Jimenez-Bremont J.F."/>
            <person name="Guerrero-Gonzalez Mde L."/>
            <person name="Flores J."/>
        </authorList>
    </citation>
    <scope>NUCLEOTIDE SEQUENCE</scope>
    <source>
        <tissue evidence="1">Cladode</tissue>
    </source>
</reference>
<protein>
    <submittedName>
        <fullName evidence="1">Uncharacterized protein</fullName>
    </submittedName>
</protein>
<proteinExistence type="predicted"/>